<evidence type="ECO:0000313" key="2">
    <source>
        <dbReference type="EMBL" id="CAG8721393.1"/>
    </source>
</evidence>
<protein>
    <submittedName>
        <fullName evidence="2">7710_t:CDS:1</fullName>
    </submittedName>
</protein>
<dbReference type="AlphaFoldDB" id="A0A9N9NC34"/>
<evidence type="ECO:0000313" key="3">
    <source>
        <dbReference type="Proteomes" id="UP000789342"/>
    </source>
</evidence>
<feature type="region of interest" description="Disordered" evidence="1">
    <location>
        <begin position="58"/>
        <end position="79"/>
    </location>
</feature>
<feature type="non-terminal residue" evidence="2">
    <location>
        <position position="1"/>
    </location>
</feature>
<organism evidence="2 3">
    <name type="scientific">Acaulospora morrowiae</name>
    <dbReference type="NCBI Taxonomy" id="94023"/>
    <lineage>
        <taxon>Eukaryota</taxon>
        <taxon>Fungi</taxon>
        <taxon>Fungi incertae sedis</taxon>
        <taxon>Mucoromycota</taxon>
        <taxon>Glomeromycotina</taxon>
        <taxon>Glomeromycetes</taxon>
        <taxon>Diversisporales</taxon>
        <taxon>Acaulosporaceae</taxon>
        <taxon>Acaulospora</taxon>
    </lineage>
</organism>
<reference evidence="2" key="1">
    <citation type="submission" date="2021-06" db="EMBL/GenBank/DDBJ databases">
        <authorList>
            <person name="Kallberg Y."/>
            <person name="Tangrot J."/>
            <person name="Rosling A."/>
        </authorList>
    </citation>
    <scope>NUCLEOTIDE SEQUENCE</scope>
    <source>
        <strain evidence="2">CL551</strain>
    </source>
</reference>
<sequence length="79" mass="9095">ILIQGYILVRVWNEYSIFVTKLHWRVAFTGMVAMNVLNLQLFSQLWSADWSNLIMGNKNGEVNGVPKKGKKGSNERKKK</sequence>
<name>A0A9N9NC34_9GLOM</name>
<proteinExistence type="predicted"/>
<dbReference type="EMBL" id="CAJVPV010022614">
    <property type="protein sequence ID" value="CAG8721393.1"/>
    <property type="molecule type" value="Genomic_DNA"/>
</dbReference>
<dbReference type="OrthoDB" id="10266980at2759"/>
<comment type="caution">
    <text evidence="2">The sequence shown here is derived from an EMBL/GenBank/DDBJ whole genome shotgun (WGS) entry which is preliminary data.</text>
</comment>
<keyword evidence="3" id="KW-1185">Reference proteome</keyword>
<evidence type="ECO:0000256" key="1">
    <source>
        <dbReference type="SAM" id="MobiDB-lite"/>
    </source>
</evidence>
<dbReference type="Proteomes" id="UP000789342">
    <property type="component" value="Unassembled WGS sequence"/>
</dbReference>
<accession>A0A9N9NC34</accession>
<gene>
    <name evidence="2" type="ORF">AMORRO_LOCUS13362</name>
</gene>